<dbReference type="KEGG" id="tet:TTHERM_00252280"/>
<dbReference type="OrthoDB" id="290819at2759"/>
<reference evidence="3" key="1">
    <citation type="journal article" date="2006" name="PLoS Biol.">
        <title>Macronuclear genome sequence of the ciliate Tetrahymena thermophila, a model eukaryote.</title>
        <authorList>
            <person name="Eisen J.A."/>
            <person name="Coyne R.S."/>
            <person name="Wu M."/>
            <person name="Wu D."/>
            <person name="Thiagarajan M."/>
            <person name="Wortman J.R."/>
            <person name="Badger J.H."/>
            <person name="Ren Q."/>
            <person name="Amedeo P."/>
            <person name="Jones K.M."/>
            <person name="Tallon L.J."/>
            <person name="Delcher A.L."/>
            <person name="Salzberg S.L."/>
            <person name="Silva J.C."/>
            <person name="Haas B.J."/>
            <person name="Majoros W.H."/>
            <person name="Farzad M."/>
            <person name="Carlton J.M."/>
            <person name="Smith R.K. Jr."/>
            <person name="Garg J."/>
            <person name="Pearlman R.E."/>
            <person name="Karrer K.M."/>
            <person name="Sun L."/>
            <person name="Manning G."/>
            <person name="Elde N.C."/>
            <person name="Turkewitz A.P."/>
            <person name="Asai D.J."/>
            <person name="Wilkes D.E."/>
            <person name="Wang Y."/>
            <person name="Cai H."/>
            <person name="Collins K."/>
            <person name="Stewart B.A."/>
            <person name="Lee S.R."/>
            <person name="Wilamowska K."/>
            <person name="Weinberg Z."/>
            <person name="Ruzzo W.L."/>
            <person name="Wloga D."/>
            <person name="Gaertig J."/>
            <person name="Frankel J."/>
            <person name="Tsao C.-C."/>
            <person name="Gorovsky M.A."/>
            <person name="Keeling P.J."/>
            <person name="Waller R.F."/>
            <person name="Patron N.J."/>
            <person name="Cherry J.M."/>
            <person name="Stover N.A."/>
            <person name="Krieger C.J."/>
            <person name="del Toro C."/>
            <person name="Ryder H.F."/>
            <person name="Williamson S.C."/>
            <person name="Barbeau R.A."/>
            <person name="Hamilton E.P."/>
            <person name="Orias E."/>
        </authorList>
    </citation>
    <scope>NUCLEOTIDE SEQUENCE [LARGE SCALE GENOMIC DNA]</scope>
    <source>
        <strain evidence="3">SB210</strain>
    </source>
</reference>
<dbReference type="eggNOG" id="KOG3533">
    <property type="taxonomic scope" value="Eukaryota"/>
</dbReference>
<dbReference type="EMBL" id="GG662647">
    <property type="protein sequence ID" value="EAR98834.2"/>
    <property type="molecule type" value="Genomic_DNA"/>
</dbReference>
<feature type="signal peptide" evidence="1">
    <location>
        <begin position="1"/>
        <end position="23"/>
    </location>
</feature>
<organism evidence="2 3">
    <name type="scientific">Tetrahymena thermophila (strain SB210)</name>
    <dbReference type="NCBI Taxonomy" id="312017"/>
    <lineage>
        <taxon>Eukaryota</taxon>
        <taxon>Sar</taxon>
        <taxon>Alveolata</taxon>
        <taxon>Ciliophora</taxon>
        <taxon>Intramacronucleata</taxon>
        <taxon>Oligohymenophorea</taxon>
        <taxon>Hymenostomatida</taxon>
        <taxon>Tetrahymenina</taxon>
        <taxon>Tetrahymenidae</taxon>
        <taxon>Tetrahymena</taxon>
    </lineage>
</organism>
<dbReference type="InParanoid" id="Q23QQ4"/>
<evidence type="ECO:0008006" key="4">
    <source>
        <dbReference type="Google" id="ProtNLM"/>
    </source>
</evidence>
<name>Q23QQ4_TETTS</name>
<accession>Q23QQ4</accession>
<dbReference type="GeneID" id="7835685"/>
<sequence>MRYFIFLFLSLFQIFESISLALAQDSSSIEPIFIKNINTEYGQTTFYQFKFFYGKSIVDGNANIMVSFPQQIELSYFPQYVECFFKVSTTEHQSVPCENNSERQVYINVKNIVQGEQSIAIGPIQNPSNISGTAFFKVCILYNDYQTDCNDSFGKVYFGKKPALMPLADVQYKSSLQVNEGSSWIFDFKLLGIYENNLFSIRITFPDGFKTKSAICDIEGSQTKPKTIILYNQRMIECQNIAKQLKGNQQIRIVNMINPSSIVDLKNFQIELMQQSNSLIFERIIFNPKLNIQLQVGNMKANLIQENNFKYSNSTLTFQINPTNKLGEGGSLQILFGQQWKLWALNCTVIKGFIRYSGQIPNCFLNSKDNSYYIQNFKEIDFTQQIVIKVIAQSPITEGNFPINVQTLNSRQKIVDSSIVSALTNSTFGSLKRFTASAVRDSIKLQAGKAGPLESTFFLKHNLPATNYKSIGKVVIDIFPKIPKPSTNYGIIKCYFYGNILASSCLFDDMTYADRTKITIYTPENFDYQESEIPITVTTEGSKPGYNDGILLDPLVKRYLFHYHFYDNDLPSSEPTEVYYQEWVPDSFEIPDTDFKYNILIREKNEYTHMRFEMKQQITLPYSDRNYLFRVTFIKDPINVWQIGQSYENDYEIIEDFPCCLYGSSAVANPFSKCDLYQQSFRDPFVQAYGFETLKVIKGNWIILEIPQIKIANVPAGSKGTLRFSLMEETPGMINPEIELYYKQISVEILEQSFINYSFNPNIATTLMPPIVNQQTNLRFQWSAAVYDPQYLIYEIDQVGYYDIGRGVIQPTNCDGNQCIKFQKPVHWIVIYPNTPLNQQIITNIQGVFQNPNYADKFIFKVRAMKNGVVVNKHTFNVKVDSADIQSKIFDICNPSHVINSINGLIRKNEEHEFYIKFTTRTAMPRNSLIRFSFKNIKTQTQTDRHINFCNIISGLVPYDKTPIQCKTVSTSIIEISHFEQVLQNVPIEIHFRLLNDGSATINPTVDIETFYGPKNDKLIDSTYSIPSNTPNISTNNVDSQVKFKVLDEAIRSEKREKGYIGPVIIDFMPNIITNLKIIKVKFDISFVTPRNYGTDSLICLVNEVRFNCVYQINPLYVTIDITSNNLKPTSAYRLSISTEYVSPLDGLVHPKTEGFYPIHVEIQDTNGFINQATRWMFIKAAKLQFIYIESVIRNQKRANMFYVNFKTALPVQKHSSGGRIHIEFPTLDPMGNALFDLDLGGYQQSGDEVGCRFIKQGVTTGDIGDINNNRCRLIKSQKRGNPAVVEIINFPSLPAGTEIQMWIAKVFNPPNFNYPSQSTLQVMDANISINIFEQNPQTGELKYIHYDTYNVFMDIRDDPTLHDATHPFSSQAINQVWETGSQVNSKLKSMVNQVWYDITPFAPGDFYIVELPNNFPDTLKPDWKMATCLTFYDWCLTFPQINWVVLHISASLAANTMYANNDVLIQVLPQSVPQITTTYQSYVWQGRFFRGYVTHQITPKQWLQLIGTIKNYGLTQIDSPQKLIKGRTRVEVNFNFTNSNFIPYYGAIQIRFPPRILSIQSHCRSSITVGSGLQSKAGPFGNVGCLVQDQNTWVIYGFGDINPLTNIKIQGIIDLPNDGNAGYIGNLDVITYGSHEYDNIFNKGRIIDKSLALSKSGFTIDNFQTKQIEDIDLLHIETKTLRNAYRTPLTFKFKIGDNVFANRGRIRLMFYQYSQLSFNDYIGNSFQYYPTSQYVCNIQVVDTQENHGCKMESITLKNQGYNQIYYLFQMIPNSDLLSNIDYLFTLTTIDGDGQDEGLTFPNSGLPYKIDVSMSVQEPKGDNDYTLHQHLYYQVYGQPFAYLKFTSYITLKNEMNLFIIEFQPGQTIRNDDTLVIEIPTASIDLQYNLFADDGGLQLNNQDIILNDIIDMSPSYPNPTMECRMSRGLQIKGLPIKFLCSNFQSSGVLKDIGANDRMKVAFNIQNPDVTANHYSIPAQVYVQRNYKNANEKILYDFVENAFYIHFWNPQIISQVNGDFNVGPFTSTVCNSLTDFKFRVRNSQNLVGKNEDAYILRFNFELRDDDYLHKKNCAYIITGSPSHNCATLPNLRTFIAWPHATYDLVAPIQIQTTGNKWLTSFYSEENQNKRQIVGYACYVRELWSEKVIYQDLYPDLQPNRVETLYFDLRFKHVDYHFANERMDFIMQVTSPYWYYTDRVVITFPANIGWALVGDMCLESPGSDIQVTKCWFVFNSGQIQAWIDIAHKDSYVNGDQNARQTLLIESHMETFQVPSNQGINPSFSSFSVKFYQWSRHPSMQPSPWRSNPPVTLDPSTEKYVCFTNSGTMRAGESFAVAPSQTWDVNWQSESTIEFDYEYHRYLDEFVPCFKTQRAPIKMDIYSPTAFSSLKGTQNYHIFDFYYGKDVIIPTPIEIKDYVQDKLICWVNNDRVKCENDSINNKIRLYFQTQIAANGLMFIFITSHDTNDITNEGFSYQGDQYQYKWLYEISQFGGQTYYGYTDPFPIMYNTNGGIKCPHRGIEDGDLADSSTQIAYHLTGYWFWFRFARPDILGITFNFKPRDYDNRDLYNPNFFMGLENGAQYPCSRGISGGKRNDVRCIYEKGDNTGFGIAHRVHIFDFNYQVGNNEIFGLLFNGLSNVFKITVEAWGGKATFNQPYGNYFMGSLIFDAWWGPWNGLCSVPNSCTGCDNTQNHCDYQGTVFMVPEKPAFMDKNILHFYNTCQPGTQSTVIVEVVLQKKSSFDSSYVEVCQVDPQIHVKDMFIFEKYEWSANPSQNEYVKKAYLYYDFSDGKVNDLNIGYFKCKHYNQNIITYYQCGDLKVSDYRLYIRFETQTNRMCEHRYGASECNTSSTATNEYAAEKYTININDFNNDYDFKIWKFHEDTWTTLAVRLFDVHNNAFTTPYYDSVLTFSYDQFLNIPNFGIPSECYIVEGLRMSDRRKLGEEPLCQVLPNPNNSSPLAFIFKITNWDTIVPNEYVRILFRHHIMQYIWNVYNIPDYSPFVMNLYANNEAYGDGKNGHMNSRKWVNPYNFYFCWNINHNFVVLDFNHQGADTFLLAQAQASSNIGFHFNNYDCTYNQCIELVMFGLQDYAMGRTITIQWYINDQLNSCTDWADFRWKGIHRWTLCFDQNRNCLQNGWYTNQVLKFRITFQGVQIPLDRNYWWVHMRFYENILFERYIGGCAHRGWEFMCQNDEWVNNFEIGASLSVNLLSLSYNSITEVDFIITSIYESIGLDVNVNRILIMEFSGSDWLDNPIYGTQYDLQEINCACGVNTLVLSPQVCVKRNRRIVAGRLYDPVVLFYFSAPTGSTVRCSVPEIMIEAQATAPRARKLKFKIIRPSLYEWYGKNGEQFNSRVKSEYSFTPIPNSSTSDLSMHYNPPVFYQDRTTTELFVGYYDLQISNIKNLNTPYVYIRHSEIGPLMTTELCEDKGLWDPNYTKVYNQHTKVLICRRVASAVTTAVIGAGKNLYFEQWKSQTASDYLYYVFVYQSAELRQQQQSAPITNSLFQPIKTSSFIVDHFFYSYNKSLDQSIIAIQVGLRGFLWRETRDGGRVEIFLLRSQVTGITPACTARIEKEFQHVLWCYVDNRSNDYWIIVVHNLFTQIQTNNYLNIYFSMKNPSGATNRSVQYIVKFYYNYKSDGDYKVQIQDLFSQSNFDFSEYDKGYTRITNAMSRFYGFRPKIFVDRRFELRFYAKIMSPKVWLERIDFYTNELCVESGFDCNYLLDVRVREYDTTLLQRYQEIEVRGRSWLGVGYLINQPNYRVYNQGSKLEFIISTRRTNSHIGLWKQTNPNRVGHMFVYDNAQDSKTIQSNEHQSNTKYNDFSTNKQTDELKLQYFYFTNQIHNQLTSFVIGMFVKSGSTMDYPRIYFELKFPILKVANIPGATHGNTIPCQISLVLESQNPNRVNSARCRVFDINTKSYQGLMVRIEEINKFSPQTVLTFAFDDWLLPDSTNGYTPIDIEFNLYKSISQSAGSLDYFRYFLLLKEMILVDGMNPSIWDNTAISSIQLKPPNNYVYGKKNVEYNDNLINPWPKPTIGYVDTWGQYNTAGQKMRLIFANGFIGGDNTPDSLNYYDGFGQLQLLWFNRKTRSAYISAPKRDNNNSINFSIKNAVNPYPYQKDTWNSNGKIDYQLYMGQYWNFNGDGFRQTNIGLMELSSNAQWSQFIKDLPTINIDLSQSHLIDVIPTYNYAANQSITMRFRITHQISKSERVKRQLTNVVFDFTQGVKAIHKCYIQSEGQKQNLYIYRYADCQIGFANNRYNVQLIGVANWEDTSPYQMFLQMQIDKDTIAYTISTYTQNGQVEYFKQVTVPSTQFSKVHYTFNYFRFTEGKYISGYHEIAQRNIYTNSAINTTWRLRFRFILDITLNYKQTTIFVDPMTNADYLQIKLPPLLTNGYIQSDSTQWLMCYFVPEISAYDKLALPLYSKCKIDTTGNPYFYILTAPRDILINGKAYVVHITEKRIQGASFILPPAPQRSEFIWYCYSPLGTTTPSYDTFITRITNRFLKAKINHLTTTSEDYDVAEITFTPSVPLSQMQESYFLVEIDSIYFQKTGFNYEDFDIINSYKRDGLTEFINGYDHSYLIEPPFSNGFSLINFGQHSNFFANIMINHVNGQDLNAGQQYVFKIPMIRNPRDQHTSISYKISTVFISNKDMRKQILDEFWFVNHAYVDTTHNDMTSANFKMNSINDYVQQNTMDLSVQFNYDIGPPQRILLKWDNNNDIAIDRTQLMTIQISGCKVEVFDKIYLIMVTPLSYQQSAWSVMSLGTNFKSNTYSVQYGFWFTYITNKSLTQYYHNPQQKWLKPLEDLTPKTFVYKIGFQTINSVCLYRLIISTPNQVPIGGYIEINLSNELDGYEPYCYTYTTFNLVDSTNLKQVKYGPLECQMKNSKQYLIKGFNSFTVSTSINVDLYLKNVNSGAVVNLSNVSMYGTQNSQNIIAVSKPVPQVTILSSNPGMSYFEILDRVNYPIYAKEWQKLDFIFTLRSNNLLINQNYKLKFNLPSGWISAIGSRLQLKGRYKRNDPSILPYDTYPSPPYKYKDWTTSKFSLEGDKLVFEINVDDPLLSHYSINQQIEYIFSIDSERADIAYQEGLLNADRGLYNFYLDAYQSSTLLERTYNEYYVKPREDVSDTFRAQVLNTGAGQKTVIRFSFTMNYDKAVKGDEIWIEFQTFDRLNKVFKNDLGLGFSDISAQIGCSERFGFNKISKQRILCYVFKGNQNILAPMRGTPVLIKIPILKDIPSTELVDFWIAYVENPTIVGQVAGIKLSVRRDCRDDSPHFNCILYHAEHQYYITQPIPLSYYQINGAFSANSNIVTLTASHTFTIKPSIDIQNNQYILIQYPSNHKNKNTCQSQVGECIEFPEYNWVLFKPSALIKAGLDTSIQLDNMINGWHRRNPSPNNYFLLQAFDNNGNIVQPYKITHNYYDYYMIDTNGQVINTQTYDPKYRINTVFLKENFMNLAQLDVINMDIEQEINYFRLDKPKEISKFDTNYCNATLTLMPETLRQPYPLRYDCEVHDQYILLVRTKYFLPWDYTFNKFNLRIYFKFIIDDKIPPNGGVSPGPASPFILYGCVVRCDDPSDSKNILSWSHVTQSNIPWDISFYQQPNLNTAGFYTESFYQRQAHIDEQVSLQMLIQPNTKSLTCDINQLVFTVPDEFIYPQTLALDKCSIQGAKPVLVDSCSVSRRQGQTQVRLILKEKLGDLAKIVTISDKDGNQLFIAPPYPGTFYPIKLDMYCDSKLVETQFTNFTNVRGENLDVNYLKVINSLDELTPQLYEFQFKTGKHIIPLGYQRTVQGQLSQDVYSTINFVFEWIGDGYTIHPGYASDLGMSIEDNSEVGCTIKSGLILSQGNRLKCILSYGKGPEKMPQISISNYEQIPQNTKISILITNIQSIASSLLTTVKIGVMINNPKFNSDAYFYNLVAYIPDKTSALNSPITNTNDNVVVTGNSQIHSSSNYQFTFTLGKRILKVTDYFGIQFPDNFINTLMYDPSTINCASTCSSIYVFPASSMVYLQPKSNLAANSQVVFQINGIPNPNYAVRGQITIKQFTFIDRKIDSQYNAQFSANFAPSSLFQNANVEVSSQTGGETNVQYTFQFQLGHTVPANGAISIDFPLDLYDNPKLSSEPLKCKLLGDVFDEFNQSVCKFAGPNRLSVALVNTQLLPNSIYKIIVDGITNPNKSYDQASKQQNFVFSSHFNNNAILNQIIAQKTASPPIFYVTALKKCIVQVSPFIKNTKLRSFYSFKFSCNVLIKNKSIVEINLPIEYSMNNKQDTYDCSSFEQSTLYTKQCTLQEIKGQLILSAQLREITNSQQFTINLDLFNPSIANNNYIFSAKFRWQNQYFADTQNTGTNFASIFENPKIIFTKNQDNHSQIKLQNVPINAAEPAYYIFKTPSIRNKAQIEQTSITFPNHFTKNLGDNLKCFIYNSNNEAYRFSIHDILKLKAKQTSDYLNFIQFPCSTNYDYTITFSNVGSFYNQSSFEWNYLIVQNVFNPGKFYLDTYKIIHTNNEVASWVFEDNLYYEISDTAKQLDIKKIEAKINSTTVLSPYVFETYTLQQLKKSTLTAIMIDLPDQYDISLQPQDISCYGSISQAIKTSCKIYNNTILSWSEITKVENVFHFLYVESLINPSITDPCKNKQIKNSNFKISIVDLSTNEILAISKPTQQACIQYSQDLLFIKIDGPTKLIKGLSYQFKMEIERPANILKLIPKYNNLYFDLIPNVFVFKDFDQPSEIDFKILVKQNAQIGTQSIIFDKIETREDSSYKSGDQYQLPPILKFDIVENQDTDQTPKYVFIEDFKGNSVGGIVTAFINIPEPPAQNMYLNIDITNSKNIKVQPSKILITHQEKNYNFTIQYLSEKVTEPIPFFFSLQSNQKVVHQLRPPVKHLVITHSDQHSKNKIAKLEFMDNIPHESYYKNHLGKIIDTNLIQTNELKPEILSIKIVSLKQNRAVLYVITSQPGSVKYFITYKNSKPPRSTQEVYSFSYSEGVIIKKGEAHTKQYFPEAKDFTAEIKIDELNYSTSYELYAVCNNGMGISTIKSANFTTSYLKAGSIFHVTLSKNTNSQELIKQLSQALRIKQSDMALLTSKQIIDNQGERIKNDLFTFEIAIAPQSNGYDMNEYLQNMIQSNPETFMKLMKNYVQGFETYRVEPFSRKYMNGMTKITDLKPKVESVSFYSANITVRSWEDSMIYAVVLEDKNNQNITLLSQQIILGFDQHNNAVKEFWSAKSYSNSTNYNQANLHFDNLNDGTNYTVYMTATNVMPYNNQLKYLPLQDSNVITFKFSTPFNYNVDSCLMIEDLKDINAHLSQIIEKRYETETQFGYCKKVKNHTNSTKQLIGKFNN</sequence>
<evidence type="ECO:0000313" key="2">
    <source>
        <dbReference type="EMBL" id="EAR98834.2"/>
    </source>
</evidence>
<gene>
    <name evidence="2" type="ORF">TTHERM_00252280</name>
</gene>
<dbReference type="Proteomes" id="UP000009168">
    <property type="component" value="Unassembled WGS sequence"/>
</dbReference>
<protein>
    <recommendedName>
        <fullName evidence="4">Transmembrane protein</fullName>
    </recommendedName>
</protein>
<dbReference type="RefSeq" id="XP_001019079.2">
    <property type="nucleotide sequence ID" value="XM_001019079.2"/>
</dbReference>
<evidence type="ECO:0000313" key="3">
    <source>
        <dbReference type="Proteomes" id="UP000009168"/>
    </source>
</evidence>
<keyword evidence="3" id="KW-1185">Reference proteome</keyword>
<proteinExistence type="predicted"/>
<evidence type="ECO:0000256" key="1">
    <source>
        <dbReference type="SAM" id="SignalP"/>
    </source>
</evidence>
<feature type="chain" id="PRO_5004201985" description="Transmembrane protein" evidence="1">
    <location>
        <begin position="24"/>
        <end position="7337"/>
    </location>
</feature>
<keyword evidence="1" id="KW-0732">Signal</keyword>
<dbReference type="HOGENOM" id="CLU_222875_0_0_1"/>